<dbReference type="Gene3D" id="3.90.25.10">
    <property type="entry name" value="UDP-galactose 4-epimerase, domain 1"/>
    <property type="match status" value="1"/>
</dbReference>
<comment type="pathway">
    <text evidence="1">Carbohydrate metabolism; galactose metabolism.</text>
</comment>
<dbReference type="AlphaFoldDB" id="A0A5Q0GQJ8"/>
<dbReference type="Pfam" id="PF01370">
    <property type="entry name" value="Epimerase"/>
    <property type="match status" value="1"/>
</dbReference>
<evidence type="ECO:0000313" key="7">
    <source>
        <dbReference type="EMBL" id="QFZ16228.1"/>
    </source>
</evidence>
<dbReference type="SUPFAM" id="SSF51735">
    <property type="entry name" value="NAD(P)-binding Rossmann-fold domains"/>
    <property type="match status" value="1"/>
</dbReference>
<evidence type="ECO:0000256" key="4">
    <source>
        <dbReference type="ARBA" id="ARBA00031367"/>
    </source>
</evidence>
<comment type="similarity">
    <text evidence="2">Belongs to the NAD(P)-dependent epimerase/dehydratase family.</text>
</comment>
<dbReference type="PANTHER" id="PTHR43725">
    <property type="entry name" value="UDP-GLUCOSE 4-EPIMERASE"/>
    <property type="match status" value="1"/>
</dbReference>
<dbReference type="InterPro" id="IPR036291">
    <property type="entry name" value="NAD(P)-bd_dom_sf"/>
</dbReference>
<evidence type="ECO:0000256" key="2">
    <source>
        <dbReference type="ARBA" id="ARBA00007637"/>
    </source>
</evidence>
<dbReference type="PANTHER" id="PTHR43725:SF53">
    <property type="entry name" value="UDP-ARABINOSE 4-EPIMERASE 1"/>
    <property type="match status" value="1"/>
</dbReference>
<protein>
    <recommendedName>
        <fullName evidence="3">UDP-glucose 4-epimerase</fullName>
    </recommendedName>
    <alternativeName>
        <fullName evidence="5">Galactowaldenase</fullName>
    </alternativeName>
    <alternativeName>
        <fullName evidence="4">UDP-galactose 4-epimerase</fullName>
    </alternativeName>
</protein>
<evidence type="ECO:0000256" key="5">
    <source>
        <dbReference type="ARBA" id="ARBA00033067"/>
    </source>
</evidence>
<keyword evidence="8" id="KW-1185">Reference proteome</keyword>
<accession>A0A5Q0GQJ8</accession>
<dbReference type="Gene3D" id="3.40.50.720">
    <property type="entry name" value="NAD(P)-binding Rossmann-like Domain"/>
    <property type="match status" value="2"/>
</dbReference>
<gene>
    <name evidence="7" type="ORF">EKG83_01020</name>
</gene>
<proteinExistence type="inferred from homology"/>
<organism evidence="7 8">
    <name type="scientific">Saccharothrix syringae</name>
    <name type="common">Nocardiopsis syringae</name>
    <dbReference type="NCBI Taxonomy" id="103733"/>
    <lineage>
        <taxon>Bacteria</taxon>
        <taxon>Bacillati</taxon>
        <taxon>Actinomycetota</taxon>
        <taxon>Actinomycetes</taxon>
        <taxon>Pseudonocardiales</taxon>
        <taxon>Pseudonocardiaceae</taxon>
        <taxon>Saccharothrix</taxon>
    </lineage>
</organism>
<sequence length="291" mass="30052">MSTMRVLVSGASGYVGRVVVEELATAGHVPVPLVGDVRTCGPVPDVDAVVHLAGLARVRESFEEPVRYYDVNVGGTLNLLRHPPPRFVLASTAGVYGAPPTGLVAEDAPRSPGNPYAASKAAAEDALAWAARAGLVSAVVLRLFNVVGGGDRDDTRVVTRACGAASGRLPPVEVFGDGSAVRDFVHVRDVARAFVVAVGGGGAGYEVFNVGATPASVTGVLAEVGRVSGREVPVVRRAAHPGEVRELRADTTRLRALGWVPRCSGLADVVRDQWAAEVGREAAGREGAARG</sequence>
<dbReference type="EMBL" id="CP034550">
    <property type="protein sequence ID" value="QFZ16228.1"/>
    <property type="molecule type" value="Genomic_DNA"/>
</dbReference>
<dbReference type="OrthoDB" id="9779041at2"/>
<feature type="domain" description="NAD-dependent epimerase/dehydratase" evidence="6">
    <location>
        <begin position="6"/>
        <end position="211"/>
    </location>
</feature>
<evidence type="ECO:0000256" key="1">
    <source>
        <dbReference type="ARBA" id="ARBA00004947"/>
    </source>
</evidence>
<dbReference type="KEGG" id="ssyi:EKG83_01020"/>
<reference evidence="8" key="1">
    <citation type="journal article" date="2021" name="Curr. Microbiol.">
        <title>Complete genome of nocamycin-producing strain Saccharothrix syringae NRRL B-16468 reveals the biosynthetic potential for secondary metabolites.</title>
        <authorList>
            <person name="Mo X."/>
            <person name="Yang S."/>
        </authorList>
    </citation>
    <scope>NUCLEOTIDE SEQUENCE [LARGE SCALE GENOMIC DNA]</scope>
    <source>
        <strain evidence="8">ATCC 51364 / DSM 43886 / JCM 6844 / KCTC 9398 / NBRC 14523 / NRRL B-16468 / INA 2240</strain>
    </source>
</reference>
<evidence type="ECO:0000256" key="3">
    <source>
        <dbReference type="ARBA" id="ARBA00018569"/>
    </source>
</evidence>
<evidence type="ECO:0000259" key="6">
    <source>
        <dbReference type="Pfam" id="PF01370"/>
    </source>
</evidence>
<name>A0A5Q0GQJ8_SACSY</name>
<dbReference type="Proteomes" id="UP000325787">
    <property type="component" value="Chromosome"/>
</dbReference>
<dbReference type="InterPro" id="IPR001509">
    <property type="entry name" value="Epimerase_deHydtase"/>
</dbReference>
<evidence type="ECO:0000313" key="8">
    <source>
        <dbReference type="Proteomes" id="UP000325787"/>
    </source>
</evidence>